<dbReference type="OrthoDB" id="9808843at2"/>
<evidence type="ECO:0000313" key="9">
    <source>
        <dbReference type="EMBL" id="VEG28449.1"/>
    </source>
</evidence>
<dbReference type="SMART" id="SM00448">
    <property type="entry name" value="REC"/>
    <property type="match status" value="1"/>
</dbReference>
<evidence type="ECO:0000259" key="7">
    <source>
        <dbReference type="PROSITE" id="PS50043"/>
    </source>
</evidence>
<dbReference type="SUPFAM" id="SSF46894">
    <property type="entry name" value="C-terminal effector domain of the bipartite response regulators"/>
    <property type="match status" value="1"/>
</dbReference>
<dbReference type="InterPro" id="IPR000792">
    <property type="entry name" value="Tscrpt_reg_LuxR_C"/>
</dbReference>
<dbReference type="SMART" id="SM00421">
    <property type="entry name" value="HTH_LUXR"/>
    <property type="match status" value="1"/>
</dbReference>
<dbReference type="Pfam" id="PF00072">
    <property type="entry name" value="Response_reg"/>
    <property type="match status" value="1"/>
</dbReference>
<dbReference type="EMBL" id="LR134350">
    <property type="protein sequence ID" value="VEG28449.1"/>
    <property type="molecule type" value="Genomic_DNA"/>
</dbReference>
<evidence type="ECO:0000256" key="4">
    <source>
        <dbReference type="ARBA" id="ARBA00023163"/>
    </source>
</evidence>
<evidence type="ECO:0000313" key="10">
    <source>
        <dbReference type="Proteomes" id="UP000266895"/>
    </source>
</evidence>
<evidence type="ECO:0000256" key="3">
    <source>
        <dbReference type="ARBA" id="ARBA00023125"/>
    </source>
</evidence>
<dbReference type="GO" id="GO:0003677">
    <property type="term" value="F:DNA binding"/>
    <property type="evidence" value="ECO:0007669"/>
    <property type="project" value="UniProtKB-KW"/>
</dbReference>
<dbReference type="KEGG" id="ahw:NCTC11636_01543"/>
<keyword evidence="10" id="KW-1185">Reference proteome</keyword>
<dbReference type="Pfam" id="PF00196">
    <property type="entry name" value="GerE"/>
    <property type="match status" value="1"/>
</dbReference>
<evidence type="ECO:0000256" key="6">
    <source>
        <dbReference type="SAM" id="MobiDB-lite"/>
    </source>
</evidence>
<dbReference type="PROSITE" id="PS50110">
    <property type="entry name" value="RESPONSE_REGULATORY"/>
    <property type="match status" value="1"/>
</dbReference>
<evidence type="ECO:0000256" key="5">
    <source>
        <dbReference type="PROSITE-ProRule" id="PRU00169"/>
    </source>
</evidence>
<feature type="compositionally biased region" description="Gly residues" evidence="6">
    <location>
        <begin position="156"/>
        <end position="181"/>
    </location>
</feature>
<dbReference type="AlphaFoldDB" id="A0A448HHB5"/>
<dbReference type="RefSeq" id="WP_126382604.1">
    <property type="nucleotide sequence ID" value="NZ_LR134350.1"/>
</dbReference>
<dbReference type="InterPro" id="IPR039420">
    <property type="entry name" value="WalR-like"/>
</dbReference>
<gene>
    <name evidence="9" type="primary">nreC_3</name>
    <name evidence="9" type="ORF">NCTC11636_01543</name>
</gene>
<evidence type="ECO:0000259" key="8">
    <source>
        <dbReference type="PROSITE" id="PS50110"/>
    </source>
</evidence>
<feature type="domain" description="HTH luxR-type" evidence="7">
    <location>
        <begin position="182"/>
        <end position="247"/>
    </location>
</feature>
<keyword evidence="3" id="KW-0238">DNA-binding</keyword>
<protein>
    <submittedName>
        <fullName evidence="9">Nitrogen regulation protein C</fullName>
    </submittedName>
</protein>
<dbReference type="InterPro" id="IPR016032">
    <property type="entry name" value="Sig_transdc_resp-reg_C-effctor"/>
</dbReference>
<dbReference type="GO" id="GO:0000160">
    <property type="term" value="P:phosphorelay signal transduction system"/>
    <property type="evidence" value="ECO:0007669"/>
    <property type="project" value="InterPro"/>
</dbReference>
<dbReference type="PANTHER" id="PTHR43214:SF24">
    <property type="entry name" value="TRANSCRIPTIONAL REGULATORY PROTEIN NARL-RELATED"/>
    <property type="match status" value="1"/>
</dbReference>
<keyword evidence="1 5" id="KW-0597">Phosphoprotein</keyword>
<dbReference type="CDD" id="cd17535">
    <property type="entry name" value="REC_NarL-like"/>
    <property type="match status" value="1"/>
</dbReference>
<keyword evidence="4" id="KW-0804">Transcription</keyword>
<accession>A0A448HHB5</accession>
<dbReference type="Gene3D" id="3.40.50.2300">
    <property type="match status" value="1"/>
</dbReference>
<dbReference type="CDD" id="cd06170">
    <property type="entry name" value="LuxR_C_like"/>
    <property type="match status" value="1"/>
</dbReference>
<dbReference type="Gene3D" id="1.10.10.10">
    <property type="entry name" value="Winged helix-like DNA-binding domain superfamily/Winged helix DNA-binding domain"/>
    <property type="match status" value="1"/>
</dbReference>
<dbReference type="PRINTS" id="PR00038">
    <property type="entry name" value="HTHLUXR"/>
</dbReference>
<dbReference type="SUPFAM" id="SSF52172">
    <property type="entry name" value="CheY-like"/>
    <property type="match status" value="1"/>
</dbReference>
<keyword evidence="2" id="KW-0805">Transcription regulation</keyword>
<dbReference type="InterPro" id="IPR058245">
    <property type="entry name" value="NreC/VraR/RcsB-like_REC"/>
</dbReference>
<dbReference type="PANTHER" id="PTHR43214">
    <property type="entry name" value="TWO-COMPONENT RESPONSE REGULATOR"/>
    <property type="match status" value="1"/>
</dbReference>
<feature type="domain" description="Response regulatory" evidence="8">
    <location>
        <begin position="3"/>
        <end position="119"/>
    </location>
</feature>
<evidence type="ECO:0000256" key="1">
    <source>
        <dbReference type="ARBA" id="ARBA00022553"/>
    </source>
</evidence>
<reference evidence="9 10" key="1">
    <citation type="submission" date="2018-12" db="EMBL/GenBank/DDBJ databases">
        <authorList>
            <consortium name="Pathogen Informatics"/>
        </authorList>
    </citation>
    <scope>NUCLEOTIDE SEQUENCE [LARGE SCALE GENOMIC DNA]</scope>
    <source>
        <strain evidence="9 10">NCTC11636</strain>
    </source>
</reference>
<dbReference type="InterPro" id="IPR036388">
    <property type="entry name" value="WH-like_DNA-bd_sf"/>
</dbReference>
<sequence length="259" mass="26490">MIRVGMADDEPLFSAGLAMLLGAQEDIEVAWRAADGAQALRLEADEPVDVLLLDVQMPVMDGLSATRSLVESGTRARIVILTTFDTDGYVLGAIEAGACGFLLKSTPPDELVAAIRTVHRGDSVVSPGPTRRLVTALRSGAPAPGSLPPAPAHSAGDGGPGVGEPGAGGPGAGGPGAGGQGAAAELADLTEREREVLVLISTGLTNQEICDRLWLSMATVKTHVSHLLSKTGSRDRVQLVLLALRSGLVGLDELLADAV</sequence>
<dbReference type="Proteomes" id="UP000266895">
    <property type="component" value="Chromosome"/>
</dbReference>
<dbReference type="InterPro" id="IPR001789">
    <property type="entry name" value="Sig_transdc_resp-reg_receiver"/>
</dbReference>
<dbReference type="InterPro" id="IPR011006">
    <property type="entry name" value="CheY-like_superfamily"/>
</dbReference>
<feature type="region of interest" description="Disordered" evidence="6">
    <location>
        <begin position="139"/>
        <end position="184"/>
    </location>
</feature>
<name>A0A448HHB5_9ACTO</name>
<proteinExistence type="predicted"/>
<dbReference type="PROSITE" id="PS50043">
    <property type="entry name" value="HTH_LUXR_2"/>
    <property type="match status" value="1"/>
</dbReference>
<feature type="modified residue" description="4-aspartylphosphate" evidence="5">
    <location>
        <position position="54"/>
    </location>
</feature>
<evidence type="ECO:0000256" key="2">
    <source>
        <dbReference type="ARBA" id="ARBA00023015"/>
    </source>
</evidence>
<organism evidence="9 10">
    <name type="scientific">Actinomyces howellii</name>
    <dbReference type="NCBI Taxonomy" id="52771"/>
    <lineage>
        <taxon>Bacteria</taxon>
        <taxon>Bacillati</taxon>
        <taxon>Actinomycetota</taxon>
        <taxon>Actinomycetes</taxon>
        <taxon>Actinomycetales</taxon>
        <taxon>Actinomycetaceae</taxon>
        <taxon>Actinomyces</taxon>
    </lineage>
</organism>
<dbReference type="GO" id="GO:0006355">
    <property type="term" value="P:regulation of DNA-templated transcription"/>
    <property type="evidence" value="ECO:0007669"/>
    <property type="project" value="InterPro"/>
</dbReference>